<dbReference type="SUPFAM" id="SSF51556">
    <property type="entry name" value="Metallo-dependent hydrolases"/>
    <property type="match status" value="1"/>
</dbReference>
<dbReference type="PANTHER" id="PTHR43135">
    <property type="entry name" value="ALPHA-D-RIBOSE 1-METHYLPHOSPHONATE 5-TRIPHOSPHATE DIPHOSPHATASE"/>
    <property type="match status" value="1"/>
</dbReference>
<dbReference type="InterPro" id="IPR057744">
    <property type="entry name" value="OTAase-like"/>
</dbReference>
<dbReference type="Pfam" id="PF01979">
    <property type="entry name" value="Amidohydro_1"/>
    <property type="match status" value="1"/>
</dbReference>
<protein>
    <submittedName>
        <fullName evidence="2">Amidohydrolase family protein</fullName>
    </submittedName>
</protein>
<proteinExistence type="predicted"/>
<dbReference type="Gene3D" id="3.20.20.140">
    <property type="entry name" value="Metal-dependent hydrolases"/>
    <property type="match status" value="1"/>
</dbReference>
<dbReference type="RefSeq" id="WP_406644286.1">
    <property type="nucleotide sequence ID" value="NZ_CP123584.1"/>
</dbReference>
<keyword evidence="3" id="KW-1185">Reference proteome</keyword>
<feature type="domain" description="Amidohydrolase-related" evidence="1">
    <location>
        <begin position="46"/>
        <end position="401"/>
    </location>
</feature>
<dbReference type="InterPro" id="IPR011059">
    <property type="entry name" value="Metal-dep_hydrolase_composite"/>
</dbReference>
<dbReference type="SUPFAM" id="SSF51338">
    <property type="entry name" value="Composite domain of metallo-dependent hydrolases"/>
    <property type="match status" value="2"/>
</dbReference>
<dbReference type="InterPro" id="IPR051781">
    <property type="entry name" value="Metallo-dep_Hydrolase"/>
</dbReference>
<dbReference type="EMBL" id="CP123584">
    <property type="protein sequence ID" value="WZK87061.1"/>
    <property type="molecule type" value="Genomic_DNA"/>
</dbReference>
<dbReference type="InterPro" id="IPR006680">
    <property type="entry name" value="Amidohydro-rel"/>
</dbReference>
<name>A0ABZ2XLU1_9RHOB</name>
<evidence type="ECO:0000313" key="3">
    <source>
        <dbReference type="Proteomes" id="UP001623232"/>
    </source>
</evidence>
<dbReference type="CDD" id="cd01299">
    <property type="entry name" value="Met_dep_hydrolase_A"/>
    <property type="match status" value="1"/>
</dbReference>
<organism evidence="2 3">
    <name type="scientific">Aliisedimentitalea scapharcae</name>
    <dbReference type="NCBI Taxonomy" id="1524259"/>
    <lineage>
        <taxon>Bacteria</taxon>
        <taxon>Pseudomonadati</taxon>
        <taxon>Pseudomonadota</taxon>
        <taxon>Alphaproteobacteria</taxon>
        <taxon>Rhodobacterales</taxon>
        <taxon>Roseobacteraceae</taxon>
        <taxon>Aliisedimentitalea</taxon>
    </lineage>
</organism>
<dbReference type="PANTHER" id="PTHR43135:SF3">
    <property type="entry name" value="ALPHA-D-RIBOSE 1-METHYLPHOSPHONATE 5-TRIPHOSPHATE DIPHOSPHATASE"/>
    <property type="match status" value="1"/>
</dbReference>
<reference evidence="2 3" key="1">
    <citation type="submission" date="2023-04" db="EMBL/GenBank/DDBJ databases">
        <title>Complete genome sequence of Alisedimentitalea scapharcae.</title>
        <authorList>
            <person name="Rong J.-C."/>
            <person name="Yi M.-L."/>
            <person name="Zhao Q."/>
        </authorList>
    </citation>
    <scope>NUCLEOTIDE SEQUENCE [LARGE SCALE GENOMIC DNA]</scope>
    <source>
        <strain evidence="2 3">KCTC 42119</strain>
    </source>
</reference>
<dbReference type="Gene3D" id="2.30.40.10">
    <property type="entry name" value="Urease, subunit C, domain 1"/>
    <property type="match status" value="1"/>
</dbReference>
<sequence>MNIFDGVKEALIENANVLVEGNLIRAVSAAPLAAANAVMIDGGGRTLMPGLIDMHVHLNMQFVGSGNDRAIQGAQLMTWEELGGLAYASAQEYLPAGVTTVRDLCGTSSGLQKHIDIGTLTGPRIYLSGACVSASSGHGDWRWNPTVLSGEKSYLEGLGLTTLADGGDAVLKASRNNLAGGADFVKMMSGGGVTSERDPLDSIQGTPEELAAMVKATGDFGTYSAVHAYTDISVQNAIRAGVVSIEHGNLMSEPETFKMVAEADAWVVPAMAAFAPDILEHPYYGNPTLPAYAKTARVNKNGEAWIKLANEYRINMAFGSDSLAVTPPAWRQTRDFQITQWGRSFGNLRTLQAMTSDAGKLLALSGIMNPYPEGKIGVIEEGAYADIILVDGDPLEDLSVIGASESMFGSAPRPTSSVDTIPFVMKNGEIHKNTLN</sequence>
<dbReference type="InterPro" id="IPR032466">
    <property type="entry name" value="Metal_Hydrolase"/>
</dbReference>
<evidence type="ECO:0000313" key="2">
    <source>
        <dbReference type="EMBL" id="WZK87061.1"/>
    </source>
</evidence>
<gene>
    <name evidence="2" type="ORF">QEZ52_10465</name>
</gene>
<accession>A0ABZ2XLU1</accession>
<evidence type="ECO:0000259" key="1">
    <source>
        <dbReference type="Pfam" id="PF01979"/>
    </source>
</evidence>
<dbReference type="Proteomes" id="UP001623232">
    <property type="component" value="Chromosome"/>
</dbReference>